<evidence type="ECO:0000313" key="3">
    <source>
        <dbReference type="Proteomes" id="UP000886998"/>
    </source>
</evidence>
<accession>A0A8X6YDL3</accession>
<dbReference type="EMBL" id="BMAV01017335">
    <property type="protein sequence ID" value="GFY68895.1"/>
    <property type="molecule type" value="Genomic_DNA"/>
</dbReference>
<dbReference type="AlphaFoldDB" id="A0A8X6YDL3"/>
<comment type="caution">
    <text evidence="2">The sequence shown here is derived from an EMBL/GenBank/DDBJ whole genome shotgun (WGS) entry which is preliminary data.</text>
</comment>
<name>A0A8X6YDL3_9ARAC</name>
<proteinExistence type="predicted"/>
<protein>
    <submittedName>
        <fullName evidence="2">Uncharacterized protein</fullName>
    </submittedName>
</protein>
<evidence type="ECO:0000313" key="2">
    <source>
        <dbReference type="EMBL" id="GFY68895.1"/>
    </source>
</evidence>
<gene>
    <name evidence="2" type="ORF">TNIN_415141</name>
</gene>
<reference evidence="2" key="1">
    <citation type="submission" date="2020-08" db="EMBL/GenBank/DDBJ databases">
        <title>Multicomponent nature underlies the extraordinary mechanical properties of spider dragline silk.</title>
        <authorList>
            <person name="Kono N."/>
            <person name="Nakamura H."/>
            <person name="Mori M."/>
            <person name="Yoshida Y."/>
            <person name="Ohtoshi R."/>
            <person name="Malay A.D."/>
            <person name="Moran D.A.P."/>
            <person name="Tomita M."/>
            <person name="Numata K."/>
            <person name="Arakawa K."/>
        </authorList>
    </citation>
    <scope>NUCLEOTIDE SEQUENCE</scope>
</reference>
<sequence length="71" mass="7685">MAKASVEDFPPLSEPTVPDEPTPSMETDSITTDDENEAKWHFPDSGNLPSSQIANKFAGPPTAIDQKFLPV</sequence>
<feature type="region of interest" description="Disordered" evidence="1">
    <location>
        <begin position="1"/>
        <end position="71"/>
    </location>
</feature>
<evidence type="ECO:0000256" key="1">
    <source>
        <dbReference type="SAM" id="MobiDB-lite"/>
    </source>
</evidence>
<organism evidence="2 3">
    <name type="scientific">Trichonephila inaurata madagascariensis</name>
    <dbReference type="NCBI Taxonomy" id="2747483"/>
    <lineage>
        <taxon>Eukaryota</taxon>
        <taxon>Metazoa</taxon>
        <taxon>Ecdysozoa</taxon>
        <taxon>Arthropoda</taxon>
        <taxon>Chelicerata</taxon>
        <taxon>Arachnida</taxon>
        <taxon>Araneae</taxon>
        <taxon>Araneomorphae</taxon>
        <taxon>Entelegynae</taxon>
        <taxon>Araneoidea</taxon>
        <taxon>Nephilidae</taxon>
        <taxon>Trichonephila</taxon>
        <taxon>Trichonephila inaurata</taxon>
    </lineage>
</organism>
<keyword evidence="3" id="KW-1185">Reference proteome</keyword>
<dbReference type="Proteomes" id="UP000886998">
    <property type="component" value="Unassembled WGS sequence"/>
</dbReference>